<reference evidence="2" key="1">
    <citation type="journal article" date="2022" name="Nat. Commun.">
        <title>Chromosome evolution and the genetic basis of agronomically important traits in greater yam.</title>
        <authorList>
            <person name="Bredeson J.V."/>
            <person name="Lyons J.B."/>
            <person name="Oniyinde I.O."/>
            <person name="Okereke N.R."/>
            <person name="Kolade O."/>
            <person name="Nnabue I."/>
            <person name="Nwadili C.O."/>
            <person name="Hribova E."/>
            <person name="Parker M."/>
            <person name="Nwogha J."/>
            <person name="Shu S."/>
            <person name="Carlson J."/>
            <person name="Kariba R."/>
            <person name="Muthemba S."/>
            <person name="Knop K."/>
            <person name="Barton G.J."/>
            <person name="Sherwood A.V."/>
            <person name="Lopez-Montes A."/>
            <person name="Asiedu R."/>
            <person name="Jamnadass R."/>
            <person name="Muchugi A."/>
            <person name="Goodstein D."/>
            <person name="Egesi C.N."/>
            <person name="Featherston J."/>
            <person name="Asfaw A."/>
            <person name="Simpson G.G."/>
            <person name="Dolezel J."/>
            <person name="Hendre P.S."/>
            <person name="Van Deynze A."/>
            <person name="Kumar P.L."/>
            <person name="Obidiegwu J.E."/>
            <person name="Bhattacharjee R."/>
            <person name="Rokhsar D.S."/>
        </authorList>
    </citation>
    <scope>NUCLEOTIDE SEQUENCE [LARGE SCALE GENOMIC DNA]</scope>
    <source>
        <strain evidence="2">cv. TDa95/00328</strain>
    </source>
</reference>
<sequence>MENLTSQENVKMNKRNNHQWTPTEDKILIECCLELVNQGWRANNGFKPGYLSQLQKWMAEKIPNCKIMGNPHMNSRMRTFKAQFRELKEIRSQSRFGWDKVNKCITCEDYVWYSWLKSHKEAVGLSNKQFSYFDELAIIFEKDQTTRDEVEFKMSVSSSLKMLAMTPRILHAKEVKGSTKDPTNNSFSKHMERFYDICDEAKQEIGKVATYFQHLNANTVKKTLLYESITKLNGLTKEEIVQAIDKISSDKGQTESFFLFPDDDARSIYVKSVLDGVI</sequence>
<dbReference type="Proteomes" id="UP000827976">
    <property type="component" value="Chromosome 1"/>
</dbReference>
<evidence type="ECO:0000313" key="1">
    <source>
        <dbReference type="EMBL" id="KAH7691695.1"/>
    </source>
</evidence>
<accession>A0ACB7WSC8</accession>
<comment type="caution">
    <text evidence="1">The sequence shown here is derived from an EMBL/GenBank/DDBJ whole genome shotgun (WGS) entry which is preliminary data.</text>
</comment>
<dbReference type="EMBL" id="CM037011">
    <property type="protein sequence ID" value="KAH7691695.1"/>
    <property type="molecule type" value="Genomic_DNA"/>
</dbReference>
<name>A0ACB7WSC8_DIOAL</name>
<protein>
    <submittedName>
        <fullName evidence="1">Myb/SANT-like domain-containing protein</fullName>
    </submittedName>
</protein>
<gene>
    <name evidence="1" type="ORF">IHE45_01G015200</name>
</gene>
<organism evidence="1 2">
    <name type="scientific">Dioscorea alata</name>
    <name type="common">Purple yam</name>
    <dbReference type="NCBI Taxonomy" id="55571"/>
    <lineage>
        <taxon>Eukaryota</taxon>
        <taxon>Viridiplantae</taxon>
        <taxon>Streptophyta</taxon>
        <taxon>Embryophyta</taxon>
        <taxon>Tracheophyta</taxon>
        <taxon>Spermatophyta</taxon>
        <taxon>Magnoliopsida</taxon>
        <taxon>Liliopsida</taxon>
        <taxon>Dioscoreales</taxon>
        <taxon>Dioscoreaceae</taxon>
        <taxon>Dioscorea</taxon>
    </lineage>
</organism>
<evidence type="ECO:0000313" key="2">
    <source>
        <dbReference type="Proteomes" id="UP000827976"/>
    </source>
</evidence>
<proteinExistence type="predicted"/>
<keyword evidence="2" id="KW-1185">Reference proteome</keyword>